<accession>A0A9P6HG46</accession>
<proteinExistence type="predicted"/>
<dbReference type="AlphaFoldDB" id="A0A9P6HG46"/>
<organism evidence="3 4">
    <name type="scientific">Thelephora terrestris</name>
    <dbReference type="NCBI Taxonomy" id="56493"/>
    <lineage>
        <taxon>Eukaryota</taxon>
        <taxon>Fungi</taxon>
        <taxon>Dikarya</taxon>
        <taxon>Basidiomycota</taxon>
        <taxon>Agaricomycotina</taxon>
        <taxon>Agaricomycetes</taxon>
        <taxon>Thelephorales</taxon>
        <taxon>Thelephoraceae</taxon>
        <taxon>Thelephora</taxon>
    </lineage>
</organism>
<evidence type="ECO:0000256" key="2">
    <source>
        <dbReference type="SAM" id="Phobius"/>
    </source>
</evidence>
<comment type="caution">
    <text evidence="3">The sequence shown here is derived from an EMBL/GenBank/DDBJ whole genome shotgun (WGS) entry which is preliminary data.</text>
</comment>
<keyword evidence="4" id="KW-1185">Reference proteome</keyword>
<keyword evidence="2" id="KW-1133">Transmembrane helix</keyword>
<reference evidence="3" key="2">
    <citation type="submission" date="2020-11" db="EMBL/GenBank/DDBJ databases">
        <authorList>
            <consortium name="DOE Joint Genome Institute"/>
            <person name="Kuo A."/>
            <person name="Miyauchi S."/>
            <person name="Kiss E."/>
            <person name="Drula E."/>
            <person name="Kohler A."/>
            <person name="Sanchez-Garcia M."/>
            <person name="Andreopoulos B."/>
            <person name="Barry K.W."/>
            <person name="Bonito G."/>
            <person name="Buee M."/>
            <person name="Carver A."/>
            <person name="Chen C."/>
            <person name="Cichocki N."/>
            <person name="Clum A."/>
            <person name="Culley D."/>
            <person name="Crous P.W."/>
            <person name="Fauchery L."/>
            <person name="Girlanda M."/>
            <person name="Hayes R."/>
            <person name="Keri Z."/>
            <person name="Labutti K."/>
            <person name="Lipzen A."/>
            <person name="Lombard V."/>
            <person name="Magnuson J."/>
            <person name="Maillard F."/>
            <person name="Morin E."/>
            <person name="Murat C."/>
            <person name="Nolan M."/>
            <person name="Ohm R."/>
            <person name="Pangilinan J."/>
            <person name="Pereira M."/>
            <person name="Perotto S."/>
            <person name="Peter M."/>
            <person name="Riley R."/>
            <person name="Sitrit Y."/>
            <person name="Stielow B."/>
            <person name="Szollosi G."/>
            <person name="Zifcakova L."/>
            <person name="Stursova M."/>
            <person name="Spatafora J.W."/>
            <person name="Tedersoo L."/>
            <person name="Vaario L.-M."/>
            <person name="Yamada A."/>
            <person name="Yan M."/>
            <person name="Wang P."/>
            <person name="Xu J."/>
            <person name="Bruns T."/>
            <person name="Baldrian P."/>
            <person name="Vilgalys R."/>
            <person name="Henrissat B."/>
            <person name="Grigoriev I.V."/>
            <person name="Hibbett D."/>
            <person name="Nagy L.G."/>
            <person name="Martin F.M."/>
        </authorList>
    </citation>
    <scope>NUCLEOTIDE SEQUENCE</scope>
    <source>
        <strain evidence="3">UH-Tt-Lm1</strain>
    </source>
</reference>
<evidence type="ECO:0008006" key="5">
    <source>
        <dbReference type="Google" id="ProtNLM"/>
    </source>
</evidence>
<protein>
    <recommendedName>
        <fullName evidence="5">Endoplasmic reticulum-based factor for assembly of V-ATPase-domain-containing protein</fullName>
    </recommendedName>
</protein>
<evidence type="ECO:0000313" key="3">
    <source>
        <dbReference type="EMBL" id="KAF9786500.1"/>
    </source>
</evidence>
<name>A0A9P6HG46_9AGAM</name>
<dbReference type="OrthoDB" id="3193718at2759"/>
<dbReference type="InterPro" id="IPR021013">
    <property type="entry name" value="ATPase_Vma12"/>
</dbReference>
<feature type="transmembrane region" description="Helical" evidence="2">
    <location>
        <begin position="143"/>
        <end position="164"/>
    </location>
</feature>
<evidence type="ECO:0000256" key="1">
    <source>
        <dbReference type="SAM" id="MobiDB-lite"/>
    </source>
</evidence>
<evidence type="ECO:0000313" key="4">
    <source>
        <dbReference type="Proteomes" id="UP000736335"/>
    </source>
</evidence>
<sequence length="224" mass="24186">MVVDDKNSNNVDHVGVGANISLTRDLADRLEPLKRILPTHFSALIPSLPPPPSPSSTAAPGDFATTSTPVVPYSLLYSISKWTRTVEGTAALSANSLNPRSYEMVSLLAGTITSPDRKFPAHKPETNDPLADARREIADKKAVVTLVNALLSIVGSGAATWYAAGVAGWRNEWRTLLSLLFALLVAIAEGVLFILWNSRRSKPKGGRLRRKPRAQGVDVKLKVE</sequence>
<keyword evidence="2" id="KW-0472">Membrane</keyword>
<dbReference type="Pfam" id="PF11712">
    <property type="entry name" value="Vma12"/>
    <property type="match status" value="1"/>
</dbReference>
<feature type="compositionally biased region" description="Basic residues" evidence="1">
    <location>
        <begin position="202"/>
        <end position="213"/>
    </location>
</feature>
<gene>
    <name evidence="3" type="ORF">BJ322DRAFT_1004413</name>
</gene>
<feature type="transmembrane region" description="Helical" evidence="2">
    <location>
        <begin position="176"/>
        <end position="196"/>
    </location>
</feature>
<keyword evidence="2" id="KW-0812">Transmembrane</keyword>
<dbReference type="Proteomes" id="UP000736335">
    <property type="component" value="Unassembled WGS sequence"/>
</dbReference>
<dbReference type="GO" id="GO:0070072">
    <property type="term" value="P:vacuolar proton-transporting V-type ATPase complex assembly"/>
    <property type="evidence" value="ECO:0007669"/>
    <property type="project" value="InterPro"/>
</dbReference>
<reference evidence="3" key="1">
    <citation type="journal article" date="2020" name="Nat. Commun.">
        <title>Large-scale genome sequencing of mycorrhizal fungi provides insights into the early evolution of symbiotic traits.</title>
        <authorList>
            <person name="Miyauchi S."/>
            <person name="Kiss E."/>
            <person name="Kuo A."/>
            <person name="Drula E."/>
            <person name="Kohler A."/>
            <person name="Sanchez-Garcia M."/>
            <person name="Morin E."/>
            <person name="Andreopoulos B."/>
            <person name="Barry K.W."/>
            <person name="Bonito G."/>
            <person name="Buee M."/>
            <person name="Carver A."/>
            <person name="Chen C."/>
            <person name="Cichocki N."/>
            <person name="Clum A."/>
            <person name="Culley D."/>
            <person name="Crous P.W."/>
            <person name="Fauchery L."/>
            <person name="Girlanda M."/>
            <person name="Hayes R.D."/>
            <person name="Keri Z."/>
            <person name="LaButti K."/>
            <person name="Lipzen A."/>
            <person name="Lombard V."/>
            <person name="Magnuson J."/>
            <person name="Maillard F."/>
            <person name="Murat C."/>
            <person name="Nolan M."/>
            <person name="Ohm R.A."/>
            <person name="Pangilinan J."/>
            <person name="Pereira M.F."/>
            <person name="Perotto S."/>
            <person name="Peter M."/>
            <person name="Pfister S."/>
            <person name="Riley R."/>
            <person name="Sitrit Y."/>
            <person name="Stielow J.B."/>
            <person name="Szollosi G."/>
            <person name="Zifcakova L."/>
            <person name="Stursova M."/>
            <person name="Spatafora J.W."/>
            <person name="Tedersoo L."/>
            <person name="Vaario L.M."/>
            <person name="Yamada A."/>
            <person name="Yan M."/>
            <person name="Wang P."/>
            <person name="Xu J."/>
            <person name="Bruns T."/>
            <person name="Baldrian P."/>
            <person name="Vilgalys R."/>
            <person name="Dunand C."/>
            <person name="Henrissat B."/>
            <person name="Grigoriev I.V."/>
            <person name="Hibbett D."/>
            <person name="Nagy L.G."/>
            <person name="Martin F.M."/>
        </authorList>
    </citation>
    <scope>NUCLEOTIDE SEQUENCE</scope>
    <source>
        <strain evidence="3">UH-Tt-Lm1</strain>
    </source>
</reference>
<dbReference type="EMBL" id="WIUZ02000006">
    <property type="protein sequence ID" value="KAF9786500.1"/>
    <property type="molecule type" value="Genomic_DNA"/>
</dbReference>
<feature type="region of interest" description="Disordered" evidence="1">
    <location>
        <begin position="202"/>
        <end position="224"/>
    </location>
</feature>